<organism evidence="6">
    <name type="scientific">Papilio xuthus</name>
    <name type="common">Asian swallowtail butterfly</name>
    <dbReference type="NCBI Taxonomy" id="66420"/>
    <lineage>
        <taxon>Eukaryota</taxon>
        <taxon>Metazoa</taxon>
        <taxon>Ecdysozoa</taxon>
        <taxon>Arthropoda</taxon>
        <taxon>Hexapoda</taxon>
        <taxon>Insecta</taxon>
        <taxon>Pterygota</taxon>
        <taxon>Neoptera</taxon>
        <taxon>Endopterygota</taxon>
        <taxon>Lepidoptera</taxon>
        <taxon>Glossata</taxon>
        <taxon>Ditrysia</taxon>
        <taxon>Papilionoidea</taxon>
        <taxon>Papilionidae</taxon>
        <taxon>Papilioninae</taxon>
        <taxon>Papilio</taxon>
    </lineage>
</organism>
<dbReference type="InterPro" id="IPR043504">
    <property type="entry name" value="Peptidase_S1_PA_chymotrypsin"/>
</dbReference>
<keyword evidence="4" id="KW-0732">Signal</keyword>
<comment type="similarity">
    <text evidence="2">Belongs to the peptidase S1 family. CLIP subfamily.</text>
</comment>
<dbReference type="InterPro" id="IPR051487">
    <property type="entry name" value="Ser/Thr_Proteases_Immune/Dev"/>
</dbReference>
<sequence length="719" mass="82585">MLTKLFIFYFTFKVIVAQINGEFWWLNDKLLKLYKVEPPQPKFEDIGEFETDESAKIVFRDDQFEVTQKEDTLSDTTVKTKDNEAIIHFRDESKLINPVEVVNKTEAFETQNRIDTVGDTKKQNEDKEDVFNFVFPDDVATLKSVKNKNNTNIVNVYRSESFVNNGNKSETFNNIIFNNTEDSLSENICTYMKKSECNRCNGFPYLTEKQSNLLKPAMNIQNVCCILPLTKSKSSKIKFPSNDYNRIKRSNNDDNINPALKQRQNLIERKYGIQTTASTVAQKIVTPDEEYIDPYLNIKNNNFKQKVNEFKSSQEDNDYIYNDYYAAELPKPSLVGLYSDHSPPNWSFVYPKKESSYYNDDSVEEEIPTFGYSTIDPRQAGSSSTAANLKPRLLKLTSASDRMLNSERHTVSYHSNPDFQVLQGFKLLNLKNKLQPHTIRTLRRPTTAESLTDSGEKMFQSESSTGEDYDDYTELTDPLYKNCGRTNEDNEHIFNCDSTMGESPRGAHPWLLLVTLSKRRQSILCYATLVHPRAAITTADCTYEMNDEITIVAGAWDLKEEKRGHLQYRKPSVRAHQQYTPGKLAYNIALLYWRRPLRLDFHVQPVCLSDDTSNECIFVGWGGYDQGVKQRPRWQRASILSSQNCAENMSNEQEFDLPIDTFCASVDSKTTVTGPGGPLLCRTNDVYSVAGLSVWRNHVVVLMRPQEWTIRAMAALRIN</sequence>
<dbReference type="InterPro" id="IPR009003">
    <property type="entry name" value="Peptidase_S1_PA"/>
</dbReference>
<dbReference type="KEGG" id="pxu:106121664"/>
<dbReference type="SMART" id="SM00020">
    <property type="entry name" value="Tryp_SPc"/>
    <property type="match status" value="1"/>
</dbReference>
<evidence type="ECO:0000256" key="4">
    <source>
        <dbReference type="SAM" id="SignalP"/>
    </source>
</evidence>
<dbReference type="SUPFAM" id="SSF50494">
    <property type="entry name" value="Trypsin-like serine proteases"/>
    <property type="match status" value="1"/>
</dbReference>
<dbReference type="AlphaFoldDB" id="A0AAJ7EDE0"/>
<dbReference type="PANTHER" id="PTHR24256">
    <property type="entry name" value="TRYPTASE-RELATED"/>
    <property type="match status" value="1"/>
</dbReference>
<evidence type="ECO:0000256" key="1">
    <source>
        <dbReference type="ARBA" id="ARBA00023157"/>
    </source>
</evidence>
<gene>
    <name evidence="6" type="primary">LOC106121664</name>
</gene>
<name>A0AAJ7EDE0_PAPXU</name>
<protein>
    <submittedName>
        <fullName evidence="6">Uncharacterized protein LOC106121664 isoform X1</fullName>
    </submittedName>
</protein>
<dbReference type="Pfam" id="PF00089">
    <property type="entry name" value="Trypsin"/>
    <property type="match status" value="1"/>
</dbReference>
<evidence type="ECO:0000256" key="3">
    <source>
        <dbReference type="SAM" id="MobiDB-lite"/>
    </source>
</evidence>
<dbReference type="GO" id="GO:0006508">
    <property type="term" value="P:proteolysis"/>
    <property type="evidence" value="ECO:0007669"/>
    <property type="project" value="InterPro"/>
</dbReference>
<evidence type="ECO:0000259" key="5">
    <source>
        <dbReference type="PROSITE" id="PS50240"/>
    </source>
</evidence>
<feature type="chain" id="PRO_5042506369" evidence="4">
    <location>
        <begin position="18"/>
        <end position="719"/>
    </location>
</feature>
<dbReference type="RefSeq" id="XP_013172851.1">
    <property type="nucleotide sequence ID" value="XM_013317397.1"/>
</dbReference>
<dbReference type="Proteomes" id="UP000694872">
    <property type="component" value="Unplaced"/>
</dbReference>
<accession>A0AAJ7EDE0</accession>
<dbReference type="InterPro" id="IPR001254">
    <property type="entry name" value="Trypsin_dom"/>
</dbReference>
<feature type="signal peptide" evidence="4">
    <location>
        <begin position="1"/>
        <end position="17"/>
    </location>
</feature>
<dbReference type="PROSITE" id="PS50240">
    <property type="entry name" value="TRYPSIN_DOM"/>
    <property type="match status" value="1"/>
</dbReference>
<proteinExistence type="inferred from homology"/>
<dbReference type="GO" id="GO:0004252">
    <property type="term" value="F:serine-type endopeptidase activity"/>
    <property type="evidence" value="ECO:0007669"/>
    <property type="project" value="InterPro"/>
</dbReference>
<feature type="region of interest" description="Disordered" evidence="3">
    <location>
        <begin position="446"/>
        <end position="471"/>
    </location>
</feature>
<reference evidence="6" key="1">
    <citation type="submission" date="2025-08" db="UniProtKB">
        <authorList>
            <consortium name="RefSeq"/>
        </authorList>
    </citation>
    <scope>IDENTIFICATION</scope>
</reference>
<keyword evidence="1" id="KW-1015">Disulfide bond</keyword>
<feature type="domain" description="Peptidase S1" evidence="5">
    <location>
        <begin position="493"/>
        <end position="714"/>
    </location>
</feature>
<evidence type="ECO:0000313" key="6">
    <source>
        <dbReference type="RefSeq" id="XP_013172851.1"/>
    </source>
</evidence>
<dbReference type="GeneID" id="106121664"/>
<dbReference type="Gene3D" id="2.40.10.10">
    <property type="entry name" value="Trypsin-like serine proteases"/>
    <property type="match status" value="1"/>
</dbReference>
<evidence type="ECO:0000256" key="2">
    <source>
        <dbReference type="ARBA" id="ARBA00024195"/>
    </source>
</evidence>